<feature type="compositionally biased region" description="Low complexity" evidence="1">
    <location>
        <begin position="127"/>
        <end position="140"/>
    </location>
</feature>
<protein>
    <submittedName>
        <fullName evidence="3">Uncharacterized protein</fullName>
    </submittedName>
</protein>
<feature type="region of interest" description="Disordered" evidence="1">
    <location>
        <begin position="127"/>
        <end position="182"/>
    </location>
</feature>
<evidence type="ECO:0000313" key="4">
    <source>
        <dbReference type="Proteomes" id="UP001241758"/>
    </source>
</evidence>
<feature type="transmembrane region" description="Helical" evidence="2">
    <location>
        <begin position="62"/>
        <end position="85"/>
    </location>
</feature>
<evidence type="ECO:0000256" key="1">
    <source>
        <dbReference type="SAM" id="MobiDB-lite"/>
    </source>
</evidence>
<dbReference type="RefSeq" id="WP_282764191.1">
    <property type="nucleotide sequence ID" value="NZ_JASCTH010000024.1"/>
</dbReference>
<feature type="compositionally biased region" description="Pro residues" evidence="1">
    <location>
        <begin position="141"/>
        <end position="177"/>
    </location>
</feature>
<dbReference type="EMBL" id="JASCTH010000024">
    <property type="protein sequence ID" value="MDI6103178.1"/>
    <property type="molecule type" value="Genomic_DNA"/>
</dbReference>
<keyword evidence="4" id="KW-1185">Reference proteome</keyword>
<dbReference type="Proteomes" id="UP001241758">
    <property type="component" value="Unassembled WGS sequence"/>
</dbReference>
<evidence type="ECO:0000256" key="2">
    <source>
        <dbReference type="SAM" id="Phobius"/>
    </source>
</evidence>
<organism evidence="3 4">
    <name type="scientific">Actinoplanes sandaracinus</name>
    <dbReference type="NCBI Taxonomy" id="3045177"/>
    <lineage>
        <taxon>Bacteria</taxon>
        <taxon>Bacillati</taxon>
        <taxon>Actinomycetota</taxon>
        <taxon>Actinomycetes</taxon>
        <taxon>Micromonosporales</taxon>
        <taxon>Micromonosporaceae</taxon>
        <taxon>Actinoplanes</taxon>
    </lineage>
</organism>
<reference evidence="3 4" key="1">
    <citation type="submission" date="2023-05" db="EMBL/GenBank/DDBJ databases">
        <title>Actinoplanes sp. NEAU-A12 genome sequencing.</title>
        <authorList>
            <person name="Wang Z.-S."/>
        </authorList>
    </citation>
    <scope>NUCLEOTIDE SEQUENCE [LARGE SCALE GENOMIC DNA]</scope>
    <source>
        <strain evidence="3 4">NEAU-A12</strain>
    </source>
</reference>
<keyword evidence="2" id="KW-0472">Membrane</keyword>
<keyword evidence="2" id="KW-0812">Transmembrane</keyword>
<sequence>MSGRALHAELAAVRALVAGARAGITETEDTGQVWIRTACARLNALDGLLAEAAGVPAAPVRVAALTVMTFLVVAGPAALATAMGLGGAGVLVASGLALVIGAAAMPSAGCRVFALVGRRRLALTPRPAALAPEPADAPELASPPRPPNPPDLANPPTSTDPPRPTDIPDLANPPTPADVPGLADVPDALLHARVRLVSAALRHVGADSWTAPQLRRAIRTDPVTRRLAHADQLLCQAIDCVERCLGDRRKDLL</sequence>
<keyword evidence="2" id="KW-1133">Transmembrane helix</keyword>
<evidence type="ECO:0000313" key="3">
    <source>
        <dbReference type="EMBL" id="MDI6103178.1"/>
    </source>
</evidence>
<gene>
    <name evidence="3" type="ORF">QLQ12_31680</name>
</gene>
<comment type="caution">
    <text evidence="3">The sequence shown here is derived from an EMBL/GenBank/DDBJ whole genome shotgun (WGS) entry which is preliminary data.</text>
</comment>
<accession>A0ABT6WTV5</accession>
<name>A0ABT6WTV5_9ACTN</name>
<proteinExistence type="predicted"/>
<feature type="transmembrane region" description="Helical" evidence="2">
    <location>
        <begin position="91"/>
        <end position="116"/>
    </location>
</feature>